<protein>
    <submittedName>
        <fullName evidence="2">Uncharacterized protein</fullName>
    </submittedName>
</protein>
<dbReference type="HOGENOM" id="CLU_1316142_0_0_1"/>
<accession>A0A0C9TNC9</accession>
<name>A0A0C9TNC9_SPHS4</name>
<gene>
    <name evidence="2" type="ORF">M422DRAFT_266754</name>
</gene>
<keyword evidence="3" id="KW-1185">Reference proteome</keyword>
<proteinExistence type="predicted"/>
<sequence length="209" mass="23627">MIGKVKLCLSFIPHQNHRLPNPIFSKRSPFSLVVLACPPVPPPRPPCLHPRYILNHHLRYSAAHDTPEPTDQDEDTNMANIFVEEQHRRGDAWECEITEIPAGTQIVLIRSFRLDMTYRILPLVSRCFPSGNDRVFSSVSSPVFFILASVGGGFVGRSMGDEEPLRSPIDFDSQFEAFLLESLEPLSKLHSNDPDWQPPSASRKLTRAR</sequence>
<feature type="region of interest" description="Disordered" evidence="1">
    <location>
        <begin position="188"/>
        <end position="209"/>
    </location>
</feature>
<dbReference type="Proteomes" id="UP000054279">
    <property type="component" value="Unassembled WGS sequence"/>
</dbReference>
<dbReference type="EMBL" id="KN837241">
    <property type="protein sequence ID" value="KIJ31508.1"/>
    <property type="molecule type" value="Genomic_DNA"/>
</dbReference>
<reference evidence="2 3" key="1">
    <citation type="submission" date="2014-06" db="EMBL/GenBank/DDBJ databases">
        <title>Evolutionary Origins and Diversification of the Mycorrhizal Mutualists.</title>
        <authorList>
            <consortium name="DOE Joint Genome Institute"/>
            <consortium name="Mycorrhizal Genomics Consortium"/>
            <person name="Kohler A."/>
            <person name="Kuo A."/>
            <person name="Nagy L.G."/>
            <person name="Floudas D."/>
            <person name="Copeland A."/>
            <person name="Barry K.W."/>
            <person name="Cichocki N."/>
            <person name="Veneault-Fourrey C."/>
            <person name="LaButti K."/>
            <person name="Lindquist E.A."/>
            <person name="Lipzen A."/>
            <person name="Lundell T."/>
            <person name="Morin E."/>
            <person name="Murat C."/>
            <person name="Riley R."/>
            <person name="Ohm R."/>
            <person name="Sun H."/>
            <person name="Tunlid A."/>
            <person name="Henrissat B."/>
            <person name="Grigoriev I.V."/>
            <person name="Hibbett D.S."/>
            <person name="Martin F."/>
        </authorList>
    </citation>
    <scope>NUCLEOTIDE SEQUENCE [LARGE SCALE GENOMIC DNA]</scope>
    <source>
        <strain evidence="2 3">SS14</strain>
    </source>
</reference>
<dbReference type="AlphaFoldDB" id="A0A0C9TNC9"/>
<evidence type="ECO:0000256" key="1">
    <source>
        <dbReference type="SAM" id="MobiDB-lite"/>
    </source>
</evidence>
<evidence type="ECO:0000313" key="2">
    <source>
        <dbReference type="EMBL" id="KIJ31508.1"/>
    </source>
</evidence>
<organism evidence="2 3">
    <name type="scientific">Sphaerobolus stellatus (strain SS14)</name>
    <dbReference type="NCBI Taxonomy" id="990650"/>
    <lineage>
        <taxon>Eukaryota</taxon>
        <taxon>Fungi</taxon>
        <taxon>Dikarya</taxon>
        <taxon>Basidiomycota</taxon>
        <taxon>Agaricomycotina</taxon>
        <taxon>Agaricomycetes</taxon>
        <taxon>Phallomycetidae</taxon>
        <taxon>Geastrales</taxon>
        <taxon>Sphaerobolaceae</taxon>
        <taxon>Sphaerobolus</taxon>
    </lineage>
</organism>
<evidence type="ECO:0000313" key="3">
    <source>
        <dbReference type="Proteomes" id="UP000054279"/>
    </source>
</evidence>